<dbReference type="RefSeq" id="WP_381523106.1">
    <property type="nucleotide sequence ID" value="NZ_JBHULN010000006.1"/>
</dbReference>
<evidence type="ECO:0008006" key="4">
    <source>
        <dbReference type="Google" id="ProtNLM"/>
    </source>
</evidence>
<evidence type="ECO:0000256" key="1">
    <source>
        <dbReference type="SAM" id="Phobius"/>
    </source>
</evidence>
<sequence>MKNSSVVYREIQAFRQPWLWVLLLFSLGTTLYRWQPLGIGIMVGMLALFWFLRLEVIINEEGIGFRWLPFQRRYQFISWPQIEKISLRPYAAIGEFGGWGFRLSWRGTAQTVAGNYGMEIKQKGKKRFLLLGTQQPDAIRQVVKQIHSIAI</sequence>
<keyword evidence="1" id="KW-0812">Transmembrane</keyword>
<keyword evidence="1" id="KW-0472">Membrane</keyword>
<protein>
    <recommendedName>
        <fullName evidence="4">PH domain-containing protein</fullName>
    </recommendedName>
</protein>
<keyword evidence="3" id="KW-1185">Reference proteome</keyword>
<accession>A0ABW5M4R0</accession>
<proteinExistence type="predicted"/>
<name>A0ABW5M4R0_9BACT</name>
<keyword evidence="1" id="KW-1133">Transmembrane helix</keyword>
<evidence type="ECO:0000313" key="2">
    <source>
        <dbReference type="EMBL" id="MFD2571501.1"/>
    </source>
</evidence>
<feature type="transmembrane region" description="Helical" evidence="1">
    <location>
        <begin position="12"/>
        <end position="32"/>
    </location>
</feature>
<gene>
    <name evidence="2" type="ORF">ACFSUS_12705</name>
</gene>
<organism evidence="2 3">
    <name type="scientific">Spirosoma soli</name>
    <dbReference type="NCBI Taxonomy" id="1770529"/>
    <lineage>
        <taxon>Bacteria</taxon>
        <taxon>Pseudomonadati</taxon>
        <taxon>Bacteroidota</taxon>
        <taxon>Cytophagia</taxon>
        <taxon>Cytophagales</taxon>
        <taxon>Cytophagaceae</taxon>
        <taxon>Spirosoma</taxon>
    </lineage>
</organism>
<dbReference type="Proteomes" id="UP001597469">
    <property type="component" value="Unassembled WGS sequence"/>
</dbReference>
<reference evidence="3" key="1">
    <citation type="journal article" date="2019" name="Int. J. Syst. Evol. Microbiol.">
        <title>The Global Catalogue of Microorganisms (GCM) 10K type strain sequencing project: providing services to taxonomists for standard genome sequencing and annotation.</title>
        <authorList>
            <consortium name="The Broad Institute Genomics Platform"/>
            <consortium name="The Broad Institute Genome Sequencing Center for Infectious Disease"/>
            <person name="Wu L."/>
            <person name="Ma J."/>
        </authorList>
    </citation>
    <scope>NUCLEOTIDE SEQUENCE [LARGE SCALE GENOMIC DNA]</scope>
    <source>
        <strain evidence="3">KCTC 42805</strain>
    </source>
</reference>
<dbReference type="EMBL" id="JBHULN010000006">
    <property type="protein sequence ID" value="MFD2571501.1"/>
    <property type="molecule type" value="Genomic_DNA"/>
</dbReference>
<comment type="caution">
    <text evidence="2">The sequence shown here is derived from an EMBL/GenBank/DDBJ whole genome shotgun (WGS) entry which is preliminary data.</text>
</comment>
<evidence type="ECO:0000313" key="3">
    <source>
        <dbReference type="Proteomes" id="UP001597469"/>
    </source>
</evidence>